<keyword evidence="2" id="KW-0472">Membrane</keyword>
<evidence type="ECO:0000313" key="5">
    <source>
        <dbReference type="Proteomes" id="UP000552836"/>
    </source>
</evidence>
<evidence type="ECO:0000256" key="1">
    <source>
        <dbReference type="SAM" id="MobiDB-lite"/>
    </source>
</evidence>
<evidence type="ECO:0000256" key="2">
    <source>
        <dbReference type="SAM" id="Phobius"/>
    </source>
</evidence>
<reference evidence="6" key="2">
    <citation type="journal article" date="2019" name="Int. J. Syst. Evol. Microbiol.">
        <title>The Global Catalogue of Microorganisms (GCM) 10K type strain sequencing project: providing services to taxonomists for standard genome sequencing and annotation.</title>
        <authorList>
            <consortium name="The Broad Institute Genomics Platform"/>
            <consortium name="The Broad Institute Genome Sequencing Center for Infectious Disease"/>
            <person name="Wu L."/>
            <person name="Ma J."/>
        </authorList>
    </citation>
    <scope>NUCLEOTIDE SEQUENCE [LARGE SCALE GENOMIC DNA]</scope>
    <source>
        <strain evidence="6">CGMCC 4.5581</strain>
    </source>
</reference>
<reference evidence="3" key="4">
    <citation type="submission" date="2024-05" db="EMBL/GenBank/DDBJ databases">
        <authorList>
            <person name="Sun Q."/>
            <person name="Zhou Y."/>
        </authorList>
    </citation>
    <scope>NUCLEOTIDE SEQUENCE</scope>
    <source>
        <strain evidence="3">CGMCC 4.5581</strain>
    </source>
</reference>
<dbReference type="EMBL" id="BMMI01000005">
    <property type="protein sequence ID" value="GGL69967.1"/>
    <property type="molecule type" value="Genomic_DNA"/>
</dbReference>
<dbReference type="EMBL" id="JAAMPA010000001">
    <property type="protein sequence ID" value="NIH67958.1"/>
    <property type="molecule type" value="Genomic_DNA"/>
</dbReference>
<evidence type="ECO:0000313" key="4">
    <source>
        <dbReference type="EMBL" id="NIH67958.1"/>
    </source>
</evidence>
<comment type="caution">
    <text evidence="4">The sequence shown here is derived from an EMBL/GenBank/DDBJ whole genome shotgun (WGS) entry which is preliminary data.</text>
</comment>
<evidence type="ECO:0000313" key="3">
    <source>
        <dbReference type="EMBL" id="GGL69967.1"/>
    </source>
</evidence>
<dbReference type="Proteomes" id="UP000552836">
    <property type="component" value="Unassembled WGS sequence"/>
</dbReference>
<organism evidence="4 5">
    <name type="scientific">Modestobacter marinus</name>
    <dbReference type="NCBI Taxonomy" id="477641"/>
    <lineage>
        <taxon>Bacteria</taxon>
        <taxon>Bacillati</taxon>
        <taxon>Actinomycetota</taxon>
        <taxon>Actinomycetes</taxon>
        <taxon>Geodermatophilales</taxon>
        <taxon>Geodermatophilaceae</taxon>
        <taxon>Modestobacter</taxon>
    </lineage>
</organism>
<keyword evidence="2" id="KW-1133">Transmembrane helix</keyword>
<feature type="transmembrane region" description="Helical" evidence="2">
    <location>
        <begin position="29"/>
        <end position="51"/>
    </location>
</feature>
<evidence type="ECO:0000313" key="6">
    <source>
        <dbReference type="Proteomes" id="UP000648663"/>
    </source>
</evidence>
<gene>
    <name evidence="4" type="ORF">FB380_002404</name>
    <name evidence="3" type="ORF">GCM10011589_27820</name>
</gene>
<dbReference type="AlphaFoldDB" id="A0A846LRD7"/>
<dbReference type="Proteomes" id="UP000648663">
    <property type="component" value="Unassembled WGS sequence"/>
</dbReference>
<name>A0A846LRD7_9ACTN</name>
<feature type="transmembrane region" description="Helical" evidence="2">
    <location>
        <begin position="63"/>
        <end position="81"/>
    </location>
</feature>
<proteinExistence type="predicted"/>
<reference evidence="3" key="1">
    <citation type="journal article" date="2014" name="Int. J. Syst. Evol. Microbiol.">
        <title>Complete genome of a new Firmicutes species belonging to the dominant human colonic microbiota ('Ruminococcus bicirculans') reveals two chromosomes and a selective capacity to utilize plant glucans.</title>
        <authorList>
            <consortium name="NISC Comparative Sequencing Program"/>
            <person name="Wegmann U."/>
            <person name="Louis P."/>
            <person name="Goesmann A."/>
            <person name="Henrissat B."/>
            <person name="Duncan S.H."/>
            <person name="Flint H.J."/>
        </authorList>
    </citation>
    <scope>NUCLEOTIDE SEQUENCE</scope>
    <source>
        <strain evidence="3">CGMCC 4.5581</strain>
    </source>
</reference>
<keyword evidence="6" id="KW-1185">Reference proteome</keyword>
<accession>A0A846LRD7</accession>
<protein>
    <submittedName>
        <fullName evidence="4">Uncharacterized protein</fullName>
    </submittedName>
</protein>
<reference evidence="4 5" key="3">
    <citation type="submission" date="2020-02" db="EMBL/GenBank/DDBJ databases">
        <title>Sequencing the genomes of 1000 actinobacteria strains.</title>
        <authorList>
            <person name="Klenk H.-P."/>
        </authorList>
    </citation>
    <scope>NUCLEOTIDE SEQUENCE [LARGE SCALE GENOMIC DNA]</scope>
    <source>
        <strain evidence="4 5">DSM 45201</strain>
    </source>
</reference>
<keyword evidence="2" id="KW-0812">Transmembrane</keyword>
<dbReference type="RefSeq" id="WP_166755262.1">
    <property type="nucleotide sequence ID" value="NZ_BAABJU010000015.1"/>
</dbReference>
<sequence>MSTAHDGQDAGGQPASGGRHTAGAYDVRVVIAGLIGLYGVVLIVLGIVDYGEAEAAKTGDVNANLWAGLGMLVFALVFVAWTRLRPVVVEDGEAVEDPTGGADTAGR</sequence>
<feature type="region of interest" description="Disordered" evidence="1">
    <location>
        <begin position="1"/>
        <end position="20"/>
    </location>
</feature>